<keyword evidence="3" id="KW-0121">Carboxypeptidase</keyword>
<keyword evidence="7" id="KW-0378">Hydrolase</keyword>
<dbReference type="Proteomes" id="UP000504618">
    <property type="component" value="Unplaced"/>
</dbReference>
<dbReference type="PROSITE" id="PS00132">
    <property type="entry name" value="CARBOXYPEPT_ZN_1"/>
    <property type="match status" value="1"/>
</dbReference>
<dbReference type="GeneID" id="112451617"/>
<protein>
    <submittedName>
        <fullName evidence="14">Carboxypeptidase B-like isoform X1</fullName>
    </submittedName>
</protein>
<evidence type="ECO:0000256" key="5">
    <source>
        <dbReference type="ARBA" id="ARBA00022723"/>
    </source>
</evidence>
<dbReference type="SUPFAM" id="SSF54897">
    <property type="entry name" value="Protease propeptides/inhibitors"/>
    <property type="match status" value="1"/>
</dbReference>
<evidence type="ECO:0000256" key="3">
    <source>
        <dbReference type="ARBA" id="ARBA00022645"/>
    </source>
</evidence>
<dbReference type="OrthoDB" id="3626597at2759"/>
<dbReference type="Pfam" id="PF02244">
    <property type="entry name" value="Propep_M14"/>
    <property type="match status" value="1"/>
</dbReference>
<dbReference type="FunFam" id="3.40.630.10:FF:000001">
    <property type="entry name" value="Carboxypeptidase B"/>
    <property type="match status" value="1"/>
</dbReference>
<dbReference type="PANTHER" id="PTHR11705">
    <property type="entry name" value="PROTEASE FAMILY M14 CARBOXYPEPTIDASE A,B"/>
    <property type="match status" value="1"/>
</dbReference>
<dbReference type="InterPro" id="IPR000834">
    <property type="entry name" value="Peptidase_M14"/>
</dbReference>
<evidence type="ECO:0000256" key="9">
    <source>
        <dbReference type="ARBA" id="ARBA00023049"/>
    </source>
</evidence>
<dbReference type="RefSeq" id="XP_024867111.1">
    <property type="nucleotide sequence ID" value="XM_025011343.1"/>
</dbReference>
<dbReference type="SUPFAM" id="SSF53187">
    <property type="entry name" value="Zn-dependent exopeptidases"/>
    <property type="match status" value="1"/>
</dbReference>
<keyword evidence="10" id="KW-1015">Disulfide bond</keyword>
<dbReference type="CDD" id="cd03860">
    <property type="entry name" value="M14_CP_A-B_like"/>
    <property type="match status" value="1"/>
</dbReference>
<feature type="active site" description="Proton donor/acceptor" evidence="11">
    <location>
        <position position="450"/>
    </location>
</feature>
<dbReference type="SMART" id="SM00631">
    <property type="entry name" value="Zn_pept"/>
    <property type="match status" value="1"/>
</dbReference>
<dbReference type="InterPro" id="IPR003146">
    <property type="entry name" value="M14A_act_pep"/>
</dbReference>
<dbReference type="PROSITE" id="PS52035">
    <property type="entry name" value="PEPTIDASE_M14"/>
    <property type="match status" value="1"/>
</dbReference>
<evidence type="ECO:0000256" key="4">
    <source>
        <dbReference type="ARBA" id="ARBA00022670"/>
    </source>
</evidence>
<gene>
    <name evidence="14" type="primary">LOC112451617</name>
</gene>
<evidence type="ECO:0000256" key="11">
    <source>
        <dbReference type="PROSITE-ProRule" id="PRU01379"/>
    </source>
</evidence>
<evidence type="ECO:0000256" key="6">
    <source>
        <dbReference type="ARBA" id="ARBA00022729"/>
    </source>
</evidence>
<accession>A0A6J1PCI0</accession>
<evidence type="ECO:0000313" key="14">
    <source>
        <dbReference type="RefSeq" id="XP_024867111.1"/>
    </source>
</evidence>
<dbReference type="Gene3D" id="3.30.70.340">
    <property type="entry name" value="Metallocarboxypeptidase-like"/>
    <property type="match status" value="1"/>
</dbReference>
<dbReference type="AlphaFoldDB" id="A0A6J1PCI0"/>
<feature type="domain" description="Peptidase M14" evidence="12">
    <location>
        <begin position="197"/>
        <end position="484"/>
    </location>
</feature>
<name>A0A6J1PCI0_9HYME</name>
<comment type="cofactor">
    <cofactor evidence="1">
        <name>Zn(2+)</name>
        <dbReference type="ChEBI" id="CHEBI:29105"/>
    </cofactor>
</comment>
<evidence type="ECO:0000256" key="10">
    <source>
        <dbReference type="ARBA" id="ARBA00023157"/>
    </source>
</evidence>
<dbReference type="GO" id="GO:0004181">
    <property type="term" value="F:metallocarboxypeptidase activity"/>
    <property type="evidence" value="ECO:0007669"/>
    <property type="project" value="InterPro"/>
</dbReference>
<evidence type="ECO:0000256" key="1">
    <source>
        <dbReference type="ARBA" id="ARBA00001947"/>
    </source>
</evidence>
<keyword evidence="8" id="KW-0862">Zinc</keyword>
<proteinExistence type="inferred from homology"/>
<dbReference type="GO" id="GO:0008270">
    <property type="term" value="F:zinc ion binding"/>
    <property type="evidence" value="ECO:0007669"/>
    <property type="project" value="InterPro"/>
</dbReference>
<keyword evidence="4" id="KW-0645">Protease</keyword>
<keyword evidence="13" id="KW-1185">Reference proteome</keyword>
<dbReference type="InterPro" id="IPR057246">
    <property type="entry name" value="CARBOXYPEPT_ZN_1"/>
</dbReference>
<dbReference type="PRINTS" id="PR00765">
    <property type="entry name" value="CRBOXYPTASEA"/>
</dbReference>
<evidence type="ECO:0000256" key="8">
    <source>
        <dbReference type="ARBA" id="ARBA00022833"/>
    </source>
</evidence>
<dbReference type="GO" id="GO:0006508">
    <property type="term" value="P:proteolysis"/>
    <property type="evidence" value="ECO:0007669"/>
    <property type="project" value="UniProtKB-KW"/>
</dbReference>
<reference evidence="14" key="1">
    <citation type="submission" date="2025-08" db="UniProtKB">
        <authorList>
            <consortium name="RefSeq"/>
        </authorList>
    </citation>
    <scope>IDENTIFICATION</scope>
    <source>
        <tissue evidence="14">Whole body</tissue>
    </source>
</reference>
<keyword evidence="5" id="KW-0479">Metal-binding</keyword>
<keyword evidence="6" id="KW-0732">Signal</keyword>
<evidence type="ECO:0000256" key="2">
    <source>
        <dbReference type="ARBA" id="ARBA00005988"/>
    </source>
</evidence>
<comment type="similarity">
    <text evidence="2 11">Belongs to the peptidase M14 family.</text>
</comment>
<dbReference type="GO" id="GO:0005615">
    <property type="term" value="C:extracellular space"/>
    <property type="evidence" value="ECO:0007669"/>
    <property type="project" value="TreeGrafter"/>
</dbReference>
<dbReference type="Gene3D" id="3.40.630.10">
    <property type="entry name" value="Zn peptidases"/>
    <property type="match status" value="1"/>
</dbReference>
<keyword evidence="9" id="KW-0482">Metalloprotease</keyword>
<evidence type="ECO:0000313" key="13">
    <source>
        <dbReference type="Proteomes" id="UP000504618"/>
    </source>
</evidence>
<dbReference type="InterPro" id="IPR036990">
    <property type="entry name" value="M14A-like_propep"/>
</dbReference>
<evidence type="ECO:0000259" key="12">
    <source>
        <dbReference type="PROSITE" id="PS52035"/>
    </source>
</evidence>
<evidence type="ECO:0000256" key="7">
    <source>
        <dbReference type="ARBA" id="ARBA00022801"/>
    </source>
</evidence>
<dbReference type="Pfam" id="PF00246">
    <property type="entry name" value="Peptidase_M14"/>
    <property type="match status" value="1"/>
</dbReference>
<organism evidence="13 14">
    <name type="scientific">Temnothorax curvispinosus</name>
    <dbReference type="NCBI Taxonomy" id="300111"/>
    <lineage>
        <taxon>Eukaryota</taxon>
        <taxon>Metazoa</taxon>
        <taxon>Ecdysozoa</taxon>
        <taxon>Arthropoda</taxon>
        <taxon>Hexapoda</taxon>
        <taxon>Insecta</taxon>
        <taxon>Pterygota</taxon>
        <taxon>Neoptera</taxon>
        <taxon>Endopterygota</taxon>
        <taxon>Hymenoptera</taxon>
        <taxon>Apocrita</taxon>
        <taxon>Aculeata</taxon>
        <taxon>Formicoidea</taxon>
        <taxon>Formicidae</taxon>
        <taxon>Myrmicinae</taxon>
        <taxon>Temnothorax</taxon>
    </lineage>
</organism>
<dbReference type="PANTHER" id="PTHR11705:SF91">
    <property type="entry name" value="FI01817P-RELATED"/>
    <property type="match status" value="1"/>
</dbReference>
<sequence length="487" mass="56026">MYNGRQLRTKHTKWVTLTTMAIVVFVVDATIVVNPEIEEAVAYGSEIDQPVYRNDLQKRVIYEGDQVWRIYKHNDSVNELVQHYDEYGSYSIWSNEPSTADIFIRSYMLDNVESILKDCGINYQVLIDDVQEAIEEENTPLSMEMQEELEGRKARYVWWWQGVRSRYPRPRPLRYPASVHGVGGPWRFRGHRMEWTSYHRLDDIHGYLNYLAETYPDVCSIQTIGNSIEGRPLKVLRISNGKTNAPAIWIDGGIHAREWISPAAVTYIIDFLVENSESLETDYYILPVVNPDGYEHTFISDRLWRKNRRKGVNCAGIDLNRNFGYRWGGKGTSRNMCHDTYPGNKPFSEPETDAIRNFFENSLADFKAYLSFHSYGQYILYPWGYDQRLPPDYRDLDSVGRQAAEAMKKAAGDNTVYTVGNSAITLYPAAGGSDDWAKALLKIKYAFTIELRDTGRYGFILPARYIIPTAKEALAAIQTITEVVKKS</sequence>